<reference evidence="2" key="1">
    <citation type="submission" date="2024-07" db="EMBL/GenBank/DDBJ databases">
        <title>Two chromosome-level genome assemblies of Korean endemic species Abeliophyllum distichum and Forsythia ovata (Oleaceae).</title>
        <authorList>
            <person name="Jang H."/>
        </authorList>
    </citation>
    <scope>NUCLEOTIDE SEQUENCE [LARGE SCALE GENOMIC DNA]</scope>
</reference>
<name>A0ABD1TXI1_9LAMI</name>
<organism evidence="1 2">
    <name type="scientific">Abeliophyllum distichum</name>
    <dbReference type="NCBI Taxonomy" id="126358"/>
    <lineage>
        <taxon>Eukaryota</taxon>
        <taxon>Viridiplantae</taxon>
        <taxon>Streptophyta</taxon>
        <taxon>Embryophyta</taxon>
        <taxon>Tracheophyta</taxon>
        <taxon>Spermatophyta</taxon>
        <taxon>Magnoliopsida</taxon>
        <taxon>eudicotyledons</taxon>
        <taxon>Gunneridae</taxon>
        <taxon>Pentapetalae</taxon>
        <taxon>asterids</taxon>
        <taxon>lamiids</taxon>
        <taxon>Lamiales</taxon>
        <taxon>Oleaceae</taxon>
        <taxon>Forsythieae</taxon>
        <taxon>Abeliophyllum</taxon>
    </lineage>
</organism>
<dbReference type="PANTHER" id="PTHR34222">
    <property type="entry name" value="GAG_PRE-INTEGRS DOMAIN-CONTAINING PROTEIN"/>
    <property type="match status" value="1"/>
</dbReference>
<dbReference type="PANTHER" id="PTHR34222:SF99">
    <property type="entry name" value="PROTEIN, PUTATIVE-RELATED"/>
    <property type="match status" value="1"/>
</dbReference>
<dbReference type="EMBL" id="JBFOLK010000004">
    <property type="protein sequence ID" value="KAL2517438.1"/>
    <property type="molecule type" value="Genomic_DNA"/>
</dbReference>
<proteinExistence type="predicted"/>
<gene>
    <name evidence="1" type="ORF">Adt_13685</name>
</gene>
<protein>
    <submittedName>
        <fullName evidence="1">Uncharacterized protein</fullName>
    </submittedName>
</protein>
<evidence type="ECO:0000313" key="1">
    <source>
        <dbReference type="EMBL" id="KAL2517438.1"/>
    </source>
</evidence>
<sequence length="137" mass="15600">MVGKVYSMVLQEEKQRDLTISREVQTTAFKKFPIGESSQNKAKGKMYCSHCRGINHTIDCCFYLHGFPPGHRYHKRNERQAQGMKVNYISPNNAQDANTLSFTPKQNQHIMALLSESNGELKANISGQNLPKYSISY</sequence>
<dbReference type="AlphaFoldDB" id="A0ABD1TXI1"/>
<evidence type="ECO:0000313" key="2">
    <source>
        <dbReference type="Proteomes" id="UP001604336"/>
    </source>
</evidence>
<accession>A0ABD1TXI1</accession>
<keyword evidence="2" id="KW-1185">Reference proteome</keyword>
<dbReference type="Proteomes" id="UP001604336">
    <property type="component" value="Unassembled WGS sequence"/>
</dbReference>
<comment type="caution">
    <text evidence="1">The sequence shown here is derived from an EMBL/GenBank/DDBJ whole genome shotgun (WGS) entry which is preliminary data.</text>
</comment>